<dbReference type="InterPro" id="IPR036028">
    <property type="entry name" value="SH3-like_dom_sf"/>
</dbReference>
<reference evidence="3" key="1">
    <citation type="submission" date="2016-11" db="UniProtKB">
        <authorList>
            <consortium name="WormBaseParasite"/>
        </authorList>
    </citation>
    <scope>IDENTIFICATION</scope>
</reference>
<dbReference type="SUPFAM" id="SSF50044">
    <property type="entry name" value="SH3-domain"/>
    <property type="match status" value="1"/>
</dbReference>
<feature type="compositionally biased region" description="Low complexity" evidence="1">
    <location>
        <begin position="114"/>
        <end position="149"/>
    </location>
</feature>
<name>A0A1I8FBU0_9PLAT</name>
<protein>
    <submittedName>
        <fullName evidence="3">SH3 domain-containing protein</fullName>
    </submittedName>
</protein>
<keyword evidence="2" id="KW-1185">Reference proteome</keyword>
<evidence type="ECO:0000313" key="3">
    <source>
        <dbReference type="WBParaSite" id="maker-unitig_27764-snap-gene-0.3-mRNA-1"/>
    </source>
</evidence>
<accession>A0A1I8FBU0</accession>
<dbReference type="Proteomes" id="UP000095280">
    <property type="component" value="Unplaced"/>
</dbReference>
<dbReference type="Gene3D" id="2.30.30.40">
    <property type="entry name" value="SH3 Domains"/>
    <property type="match status" value="1"/>
</dbReference>
<proteinExistence type="predicted"/>
<feature type="region of interest" description="Disordered" evidence="1">
    <location>
        <begin position="52"/>
        <end position="175"/>
    </location>
</feature>
<evidence type="ECO:0000313" key="2">
    <source>
        <dbReference type="Proteomes" id="UP000095280"/>
    </source>
</evidence>
<organism evidence="2 3">
    <name type="scientific">Macrostomum lignano</name>
    <dbReference type="NCBI Taxonomy" id="282301"/>
    <lineage>
        <taxon>Eukaryota</taxon>
        <taxon>Metazoa</taxon>
        <taxon>Spiralia</taxon>
        <taxon>Lophotrochozoa</taxon>
        <taxon>Platyhelminthes</taxon>
        <taxon>Rhabditophora</taxon>
        <taxon>Macrostomorpha</taxon>
        <taxon>Macrostomida</taxon>
        <taxon>Macrostomidae</taxon>
        <taxon>Macrostomum</taxon>
    </lineage>
</organism>
<evidence type="ECO:0000256" key="1">
    <source>
        <dbReference type="SAM" id="MobiDB-lite"/>
    </source>
</evidence>
<sequence>ATLARAMYDNRSSYDSELDFKKGAILTVLGPAACGPGWLVALQLQGQEWHRAWQPPATHRSAGGSREAPPAAKAVSGPELPPRNSAELQHQRGSSWDFYDTPDSLVRLSGPQDASAAAAAAMAARATAASRRSSGISTSSATSAAAPATAPTPAPPLPRQSAASSPAATSGGGKS</sequence>
<dbReference type="WBParaSite" id="maker-unitig_27764-snap-gene-0.3-mRNA-1">
    <property type="protein sequence ID" value="maker-unitig_27764-snap-gene-0.3-mRNA-1"/>
    <property type="gene ID" value="maker-unitig_27764-snap-gene-0.3"/>
</dbReference>
<feature type="compositionally biased region" description="Low complexity" evidence="1">
    <location>
        <begin position="159"/>
        <end position="169"/>
    </location>
</feature>
<dbReference type="AlphaFoldDB" id="A0A1I8FBU0"/>